<dbReference type="GO" id="GO:0006897">
    <property type="term" value="P:endocytosis"/>
    <property type="evidence" value="ECO:0007669"/>
    <property type="project" value="UniProtKB-KW"/>
</dbReference>
<keyword evidence="7 17" id="KW-0645">Protease</keyword>
<comment type="similarity">
    <text evidence="4">Belongs to the peptidase C19 family. USP20/USP33 subfamily.</text>
</comment>
<dbReference type="AlphaFoldDB" id="A0A4W6BW21"/>
<dbReference type="GO" id="GO:0016579">
    <property type="term" value="P:protein deubiquitination"/>
    <property type="evidence" value="ECO:0007669"/>
    <property type="project" value="InterPro"/>
</dbReference>
<keyword evidence="6" id="KW-0254">Endocytosis</keyword>
<keyword evidence="12 17" id="KW-0378">Hydrolase</keyword>
<dbReference type="InterPro" id="IPR028889">
    <property type="entry name" value="USP"/>
</dbReference>
<sequence>MAEQDICPHLDSIGEITKEDLLQKSKGTCQSCGAGGPNLWACLQNDCPYVGCGESYSDHSTLHAQAKKHNLTVNLTTFRIWCYVCEREVFLEHRVTSPHLFLFLSEAAPQPVGHPLKAVPIAVAEEEGSESEEDELKPRGLTGMKNIGNSCYMNAALQALSNCPPLTQFFLDCSGLVRTDKKPALCKSYQKLISELWHKKRPSYVVPTSLSHGIKLVNPMFRGYAQQDTQEFLRCLMDQLHEELKEPLTECSMSGEGSDGEERRDGDRSPSEDEFLSCDSGSSDGELLMQDECDGVRSSPVVGMVAVSPGGMISEKERLKERRVSGSSLRGGSQEMDEDADVDTAAEEEVPERGEEEEVTPPDNEASMTQPQSTPCSPVRTLQELHPKLSSSPPRSSPLRSAGPAYSFKKAQLLLSARKKKQSHYRSVISDIFDGSILSLVQCLTCDRVSTTVETFQDLSLPIPGKEDLAKLHSSIHQNLPVKTGVCPDTYGSQGWISYIMDSIRRFVVSCIPSWFWGPMVTLEDCLAAFFAADELKGDNMYSCERCKKLRNGVKYCKVLRLPEILCIHLKRFRHEVMYSFKISNHVSFPLEGLDMRPFLAKESPSQVTTYDLLSVICHHGTAGSGHYIAYCQNVINGQWYEFDDQYVTEVHETVVQNAEAYVLFYRKSSEESVRERQKVVALANMKEPSLLQFYISREWLNKFNTFAEPGPISNHTFLCRHGGIPPNKYHYIDDLVVIVPQNVWEYLYNSFGGGPAVNHLYMCAICQVEIEALAKRRKMEIDTFIKLNKEFQAEEAPTVILCISMQWFREWESFVKGKDNEPPGPIDNSKIGVMKGGHIQLKQGADYGQISEETWQYLLGIYGGGPEIAVRQTVAPADPDSLHGERKIEAETRAL</sequence>
<feature type="domain" description="UBP-type" evidence="20">
    <location>
        <begin position="5"/>
        <end position="107"/>
    </location>
</feature>
<dbReference type="PROSITE" id="PS00972">
    <property type="entry name" value="USP_1"/>
    <property type="match status" value="1"/>
</dbReference>
<dbReference type="Pfam" id="PF06337">
    <property type="entry name" value="DUSP"/>
    <property type="match status" value="2"/>
</dbReference>
<evidence type="ECO:0000256" key="1">
    <source>
        <dbReference type="ARBA" id="ARBA00000707"/>
    </source>
</evidence>
<feature type="domain" description="DUSP" evidence="21">
    <location>
        <begin position="671"/>
        <end position="764"/>
    </location>
</feature>
<keyword evidence="15" id="KW-0206">Cytoskeleton</keyword>
<evidence type="ECO:0000256" key="6">
    <source>
        <dbReference type="ARBA" id="ARBA00022583"/>
    </source>
</evidence>
<keyword evidence="11 17" id="KW-0833">Ubl conjugation pathway</keyword>
<evidence type="ECO:0000256" key="12">
    <source>
        <dbReference type="ARBA" id="ARBA00022801"/>
    </source>
</evidence>
<evidence type="ECO:0000256" key="8">
    <source>
        <dbReference type="ARBA" id="ARBA00022723"/>
    </source>
</evidence>
<dbReference type="InterPro" id="IPR001607">
    <property type="entry name" value="Znf_UBP"/>
</dbReference>
<reference evidence="22" key="3">
    <citation type="submission" date="2025-09" db="UniProtKB">
        <authorList>
            <consortium name="Ensembl"/>
        </authorList>
    </citation>
    <scope>IDENTIFICATION</scope>
</reference>
<comment type="subcellular location">
    <subcellularLocation>
        <location evidence="2">Cytoplasm</location>
        <location evidence="2">Cytoskeleton</location>
        <location evidence="2">Microtubule organizing center</location>
        <location evidence="2">Centrosome</location>
    </subcellularLocation>
    <subcellularLocation>
        <location evidence="3">Cytoplasm</location>
        <location evidence="3">Perinuclear region</location>
    </subcellularLocation>
</comment>
<keyword evidence="14" id="KW-0862">Zinc</keyword>
<gene>
    <name evidence="22" type="primary">USP20</name>
</gene>
<dbReference type="Gene3D" id="3.30.40.10">
    <property type="entry name" value="Zinc/RING finger domain, C3HC4 (zinc finger)"/>
    <property type="match status" value="1"/>
</dbReference>
<evidence type="ECO:0000259" key="21">
    <source>
        <dbReference type="PROSITE" id="PS51283"/>
    </source>
</evidence>
<keyword evidence="23" id="KW-1185">Reference proteome</keyword>
<dbReference type="Gene3D" id="3.90.70.10">
    <property type="entry name" value="Cysteine proteinases"/>
    <property type="match status" value="2"/>
</dbReference>
<dbReference type="PANTHER" id="PTHR21646">
    <property type="entry name" value="UBIQUITIN CARBOXYL-TERMINAL HYDROLASE"/>
    <property type="match status" value="1"/>
</dbReference>
<feature type="domain" description="DUSP" evidence="21">
    <location>
        <begin position="773"/>
        <end position="875"/>
    </location>
</feature>
<keyword evidence="13 17" id="KW-0788">Thiol protease</keyword>
<dbReference type="SMART" id="SM00290">
    <property type="entry name" value="ZnF_UBP"/>
    <property type="match status" value="1"/>
</dbReference>
<evidence type="ECO:0000256" key="3">
    <source>
        <dbReference type="ARBA" id="ARBA00004556"/>
    </source>
</evidence>
<dbReference type="PROSITE" id="PS50235">
    <property type="entry name" value="USP_3"/>
    <property type="match status" value="1"/>
</dbReference>
<keyword evidence="10 16" id="KW-0863">Zinc-finger</keyword>
<accession>A0A4W6BW21</accession>
<feature type="region of interest" description="Disordered" evidence="18">
    <location>
        <begin position="246"/>
        <end position="288"/>
    </location>
</feature>
<evidence type="ECO:0000256" key="18">
    <source>
        <dbReference type="SAM" id="MobiDB-lite"/>
    </source>
</evidence>
<dbReference type="PANTHER" id="PTHR21646:SF13">
    <property type="entry name" value="UBIQUITIN CARBOXYL-TERMINAL HYDROLASE 20"/>
    <property type="match status" value="1"/>
</dbReference>
<feature type="compositionally biased region" description="Basic and acidic residues" evidence="18">
    <location>
        <begin position="314"/>
        <end position="324"/>
    </location>
</feature>
<dbReference type="Gene3D" id="3.30.2230.10">
    <property type="entry name" value="DUSP-like"/>
    <property type="match status" value="2"/>
</dbReference>
<dbReference type="FunFam" id="3.30.2230.10:FF:000001">
    <property type="entry name" value="Ubiquitinyl hydrolase 1"/>
    <property type="match status" value="1"/>
</dbReference>
<feature type="compositionally biased region" description="Acidic residues" evidence="18">
    <location>
        <begin position="335"/>
        <end position="360"/>
    </location>
</feature>
<dbReference type="GO" id="GO:0005813">
    <property type="term" value="C:centrosome"/>
    <property type="evidence" value="ECO:0007669"/>
    <property type="project" value="UniProtKB-SubCell"/>
</dbReference>
<dbReference type="SMART" id="SM00695">
    <property type="entry name" value="DUSP"/>
    <property type="match status" value="2"/>
</dbReference>
<dbReference type="SUPFAM" id="SSF54001">
    <property type="entry name" value="Cysteine proteinases"/>
    <property type="match status" value="1"/>
</dbReference>
<feature type="compositionally biased region" description="Polar residues" evidence="18">
    <location>
        <begin position="366"/>
        <end position="376"/>
    </location>
</feature>
<evidence type="ECO:0000256" key="2">
    <source>
        <dbReference type="ARBA" id="ARBA00004300"/>
    </source>
</evidence>
<keyword evidence="5" id="KW-0963">Cytoplasm</keyword>
<evidence type="ECO:0000256" key="10">
    <source>
        <dbReference type="ARBA" id="ARBA00022771"/>
    </source>
</evidence>
<dbReference type="SUPFAM" id="SSF143791">
    <property type="entry name" value="DUSP-like"/>
    <property type="match status" value="2"/>
</dbReference>
<evidence type="ECO:0000256" key="15">
    <source>
        <dbReference type="ARBA" id="ARBA00023212"/>
    </source>
</evidence>
<protein>
    <recommendedName>
        <fullName evidence="17">Ubiquitin carboxyl-terminal hydrolase</fullName>
        <ecNumber evidence="17">3.4.19.12</ecNumber>
    </recommendedName>
</protein>
<dbReference type="EC" id="3.4.19.12" evidence="17"/>
<dbReference type="PROSITE" id="PS00973">
    <property type="entry name" value="USP_2"/>
    <property type="match status" value="1"/>
</dbReference>
<dbReference type="InterPro" id="IPR018200">
    <property type="entry name" value="USP_CS"/>
</dbReference>
<dbReference type="InterPro" id="IPR006615">
    <property type="entry name" value="Pept_C19_DUSP"/>
</dbReference>
<dbReference type="Ensembl" id="ENSLCAT00010002681.1">
    <property type="protein sequence ID" value="ENSLCAP00010002593.1"/>
    <property type="gene ID" value="ENSLCAG00010001033.1"/>
</dbReference>
<dbReference type="SUPFAM" id="SSF57850">
    <property type="entry name" value="RING/U-box"/>
    <property type="match status" value="1"/>
</dbReference>
<dbReference type="Pfam" id="PF00443">
    <property type="entry name" value="UCH"/>
    <property type="match status" value="1"/>
</dbReference>
<feature type="compositionally biased region" description="Basic and acidic residues" evidence="18">
    <location>
        <begin position="260"/>
        <end position="271"/>
    </location>
</feature>
<evidence type="ECO:0000256" key="5">
    <source>
        <dbReference type="ARBA" id="ARBA00022490"/>
    </source>
</evidence>
<organism evidence="22 23">
    <name type="scientific">Lates calcarifer</name>
    <name type="common">Barramundi</name>
    <name type="synonym">Holocentrus calcarifer</name>
    <dbReference type="NCBI Taxonomy" id="8187"/>
    <lineage>
        <taxon>Eukaryota</taxon>
        <taxon>Metazoa</taxon>
        <taxon>Chordata</taxon>
        <taxon>Craniata</taxon>
        <taxon>Vertebrata</taxon>
        <taxon>Euteleostomi</taxon>
        <taxon>Actinopterygii</taxon>
        <taxon>Neopterygii</taxon>
        <taxon>Teleostei</taxon>
        <taxon>Neoteleostei</taxon>
        <taxon>Acanthomorphata</taxon>
        <taxon>Carangaria</taxon>
        <taxon>Carangaria incertae sedis</taxon>
        <taxon>Centropomidae</taxon>
        <taxon>Lates</taxon>
    </lineage>
</organism>
<dbReference type="GO" id="GO:0048471">
    <property type="term" value="C:perinuclear region of cytoplasm"/>
    <property type="evidence" value="ECO:0007669"/>
    <property type="project" value="UniProtKB-SubCell"/>
</dbReference>
<evidence type="ECO:0000256" key="14">
    <source>
        <dbReference type="ARBA" id="ARBA00022833"/>
    </source>
</evidence>
<name>A0A4W6BW21_LATCA</name>
<dbReference type="InterPro" id="IPR013083">
    <property type="entry name" value="Znf_RING/FYVE/PHD"/>
</dbReference>
<keyword evidence="9" id="KW-0677">Repeat</keyword>
<evidence type="ECO:0000256" key="16">
    <source>
        <dbReference type="PROSITE-ProRule" id="PRU00502"/>
    </source>
</evidence>
<keyword evidence="8" id="KW-0479">Metal-binding</keyword>
<evidence type="ECO:0000313" key="23">
    <source>
        <dbReference type="Proteomes" id="UP000314980"/>
    </source>
</evidence>
<evidence type="ECO:0000256" key="7">
    <source>
        <dbReference type="ARBA" id="ARBA00022670"/>
    </source>
</evidence>
<dbReference type="InterPro" id="IPR035927">
    <property type="entry name" value="DUSP-like_sf"/>
</dbReference>
<evidence type="ECO:0000259" key="20">
    <source>
        <dbReference type="PROSITE" id="PS50271"/>
    </source>
</evidence>
<reference evidence="22" key="2">
    <citation type="submission" date="2025-08" db="UniProtKB">
        <authorList>
            <consortium name="Ensembl"/>
        </authorList>
    </citation>
    <scope>IDENTIFICATION</scope>
</reference>
<proteinExistence type="inferred from homology"/>
<evidence type="ECO:0000256" key="13">
    <source>
        <dbReference type="ARBA" id="ARBA00022807"/>
    </source>
</evidence>
<dbReference type="InterPro" id="IPR050185">
    <property type="entry name" value="Ub_carboxyl-term_hydrolase"/>
</dbReference>
<feature type="domain" description="USP" evidence="19">
    <location>
        <begin position="142"/>
        <end position="669"/>
    </location>
</feature>
<evidence type="ECO:0000256" key="4">
    <source>
        <dbReference type="ARBA" id="ARBA00008269"/>
    </source>
</evidence>
<evidence type="ECO:0000313" key="22">
    <source>
        <dbReference type="Ensembl" id="ENSLCAP00010002593.1"/>
    </source>
</evidence>
<dbReference type="PROSITE" id="PS50271">
    <property type="entry name" value="ZF_UBP"/>
    <property type="match status" value="1"/>
</dbReference>
<evidence type="ECO:0000256" key="17">
    <source>
        <dbReference type="RuleBase" id="RU366025"/>
    </source>
</evidence>
<evidence type="ECO:0000256" key="9">
    <source>
        <dbReference type="ARBA" id="ARBA00022737"/>
    </source>
</evidence>
<reference evidence="23" key="1">
    <citation type="submission" date="2015-09" db="EMBL/GenBank/DDBJ databases">
        <authorList>
            <person name="Sai Rama Sridatta P."/>
        </authorList>
    </citation>
    <scope>NUCLEOTIDE SEQUENCE [LARGE SCALE GENOMIC DNA]</scope>
</reference>
<dbReference type="PROSITE" id="PS51283">
    <property type="entry name" value="DUSP"/>
    <property type="match status" value="2"/>
</dbReference>
<dbReference type="GO" id="GO:0008270">
    <property type="term" value="F:zinc ion binding"/>
    <property type="evidence" value="ECO:0007669"/>
    <property type="project" value="UniProtKB-KW"/>
</dbReference>
<evidence type="ECO:0000259" key="19">
    <source>
        <dbReference type="PROSITE" id="PS50235"/>
    </source>
</evidence>
<dbReference type="InterPro" id="IPR038765">
    <property type="entry name" value="Papain-like_cys_pep_sf"/>
</dbReference>
<dbReference type="GO" id="GO:0004843">
    <property type="term" value="F:cysteine-type deubiquitinase activity"/>
    <property type="evidence" value="ECO:0007669"/>
    <property type="project" value="UniProtKB-UniRule"/>
</dbReference>
<comment type="catalytic activity">
    <reaction evidence="1 17">
        <text>Thiol-dependent hydrolysis of ester, thioester, amide, peptide and isopeptide bonds formed by the C-terminal Gly of ubiquitin (a 76-residue protein attached to proteins as an intracellular targeting signal).</text>
        <dbReference type="EC" id="3.4.19.12"/>
    </reaction>
</comment>
<evidence type="ECO:0000256" key="11">
    <source>
        <dbReference type="ARBA" id="ARBA00022786"/>
    </source>
</evidence>
<dbReference type="FunFam" id="3.30.2230.10:FF:000002">
    <property type="entry name" value="Ubiquitinyl hydrolase 1"/>
    <property type="match status" value="1"/>
</dbReference>
<dbReference type="CDD" id="cd02674">
    <property type="entry name" value="Peptidase_C19R"/>
    <property type="match status" value="1"/>
</dbReference>
<dbReference type="FunFam" id="3.30.40.10:FF:000065">
    <property type="entry name" value="Ubiquitinyl hydrolase 1"/>
    <property type="match status" value="1"/>
</dbReference>
<feature type="region of interest" description="Disordered" evidence="18">
    <location>
        <begin position="307"/>
        <end position="379"/>
    </location>
</feature>
<dbReference type="GeneTree" id="ENSGT00940000158829"/>
<dbReference type="Pfam" id="PF02148">
    <property type="entry name" value="zf-UBP"/>
    <property type="match status" value="1"/>
</dbReference>
<dbReference type="InterPro" id="IPR001394">
    <property type="entry name" value="Peptidase_C19_UCH"/>
</dbReference>
<dbReference type="Proteomes" id="UP000314980">
    <property type="component" value="Unassembled WGS sequence"/>
</dbReference>
<dbReference type="GO" id="GO:0006508">
    <property type="term" value="P:proteolysis"/>
    <property type="evidence" value="ECO:0007669"/>
    <property type="project" value="UniProtKB-KW"/>
</dbReference>